<dbReference type="InterPro" id="IPR036249">
    <property type="entry name" value="Thioredoxin-like_sf"/>
</dbReference>
<dbReference type="RefSeq" id="WP_340362391.1">
    <property type="nucleotide sequence ID" value="NZ_JBBKZV010000002.1"/>
</dbReference>
<dbReference type="SUPFAM" id="SSF52833">
    <property type="entry name" value="Thioredoxin-like"/>
    <property type="match status" value="1"/>
</dbReference>
<proteinExistence type="inferred from homology"/>
<dbReference type="Gene3D" id="3.40.30.10">
    <property type="entry name" value="Glutaredoxin"/>
    <property type="match status" value="1"/>
</dbReference>
<keyword evidence="4" id="KW-1185">Reference proteome</keyword>
<evidence type="ECO:0000259" key="2">
    <source>
        <dbReference type="PROSITE" id="PS51352"/>
    </source>
</evidence>
<sequence length="184" mass="20544">MAHPFNPAALLAVDPATDHVRGPASARVTVVEYGDFECPSCRQAQSALKIVLGHFGNDVRFVFRHFPLREVHPHAEIAAEASEAAAAQHKFWQFHDLLFAHQLQLDAKHIRQYATQAGLDMPRFSNEMSDHVYLQRVQAQLESGRRLSVRSTPTFYVNGAFCDVSFGLDHLHKVIDTALAESGQ</sequence>
<dbReference type="InterPro" id="IPR012336">
    <property type="entry name" value="Thioredoxin-like_fold"/>
</dbReference>
<organism evidence="3 4">
    <name type="scientific">Variovorax humicola</name>
    <dbReference type="NCBI Taxonomy" id="1769758"/>
    <lineage>
        <taxon>Bacteria</taxon>
        <taxon>Pseudomonadati</taxon>
        <taxon>Pseudomonadota</taxon>
        <taxon>Betaproteobacteria</taxon>
        <taxon>Burkholderiales</taxon>
        <taxon>Comamonadaceae</taxon>
        <taxon>Variovorax</taxon>
    </lineage>
</organism>
<dbReference type="Pfam" id="PF13462">
    <property type="entry name" value="Thioredoxin_4"/>
    <property type="match status" value="1"/>
</dbReference>
<dbReference type="InterPro" id="IPR013766">
    <property type="entry name" value="Thioredoxin_domain"/>
</dbReference>
<protein>
    <submittedName>
        <fullName evidence="3">Thioredoxin domain-containing protein</fullName>
    </submittedName>
</protein>
<evidence type="ECO:0000313" key="4">
    <source>
        <dbReference type="Proteomes" id="UP001363010"/>
    </source>
</evidence>
<comment type="caution">
    <text evidence="3">The sequence shown here is derived from an EMBL/GenBank/DDBJ whole genome shotgun (WGS) entry which is preliminary data.</text>
</comment>
<accession>A0ABU8VU60</accession>
<dbReference type="EMBL" id="JBBKZV010000002">
    <property type="protein sequence ID" value="MEJ8821339.1"/>
    <property type="molecule type" value="Genomic_DNA"/>
</dbReference>
<comment type="similarity">
    <text evidence="1">Belongs to the thioredoxin family. DsbA subfamily.</text>
</comment>
<name>A0ABU8VU60_9BURK</name>
<feature type="domain" description="Thioredoxin" evidence="2">
    <location>
        <begin position="1"/>
        <end position="142"/>
    </location>
</feature>
<dbReference type="PANTHER" id="PTHR13887">
    <property type="entry name" value="GLUTATHIONE S-TRANSFERASE KAPPA"/>
    <property type="match status" value="1"/>
</dbReference>
<gene>
    <name evidence="3" type="ORF">WKW80_04715</name>
</gene>
<evidence type="ECO:0000313" key="3">
    <source>
        <dbReference type="EMBL" id="MEJ8821339.1"/>
    </source>
</evidence>
<evidence type="ECO:0000256" key="1">
    <source>
        <dbReference type="ARBA" id="ARBA00005791"/>
    </source>
</evidence>
<dbReference type="PANTHER" id="PTHR13887:SF55">
    <property type="entry name" value="SLR0313 PROTEIN"/>
    <property type="match status" value="1"/>
</dbReference>
<dbReference type="PROSITE" id="PS51352">
    <property type="entry name" value="THIOREDOXIN_2"/>
    <property type="match status" value="1"/>
</dbReference>
<reference evidence="3 4" key="1">
    <citation type="submission" date="2024-03" db="EMBL/GenBank/DDBJ databases">
        <title>Novel species of the genus Variovorax.</title>
        <authorList>
            <person name="Liu Q."/>
            <person name="Xin Y.-H."/>
        </authorList>
    </citation>
    <scope>NUCLEOTIDE SEQUENCE [LARGE SCALE GENOMIC DNA]</scope>
    <source>
        <strain evidence="3 4">KACC 18501</strain>
    </source>
</reference>
<dbReference type="Proteomes" id="UP001363010">
    <property type="component" value="Unassembled WGS sequence"/>
</dbReference>